<gene>
    <name evidence="3" type="ORF">OMK_02193</name>
</gene>
<evidence type="ECO:0000256" key="1">
    <source>
        <dbReference type="ARBA" id="ARBA00022723"/>
    </source>
</evidence>
<dbReference type="InterPro" id="IPR051332">
    <property type="entry name" value="Fosfomycin_Res_Enzymes"/>
</dbReference>
<keyword evidence="4" id="KW-1185">Reference proteome</keyword>
<dbReference type="GO" id="GO:0004462">
    <property type="term" value="F:lactoylglutathione lyase activity"/>
    <property type="evidence" value="ECO:0007669"/>
    <property type="project" value="InterPro"/>
</dbReference>
<keyword evidence="1" id="KW-0479">Metal-binding</keyword>
<dbReference type="OrthoDB" id="9795618at2"/>
<dbReference type="AlphaFoldDB" id="S0K3S1"/>
<dbReference type="PANTHER" id="PTHR36113:SF6">
    <property type="entry name" value="FOSFOMYCIN RESISTANCE PROTEIN FOSX"/>
    <property type="match status" value="1"/>
</dbReference>
<organism evidence="3 4">
    <name type="scientific">Enterococcus dispar ATCC 51266</name>
    <dbReference type="NCBI Taxonomy" id="1139219"/>
    <lineage>
        <taxon>Bacteria</taxon>
        <taxon>Bacillati</taxon>
        <taxon>Bacillota</taxon>
        <taxon>Bacilli</taxon>
        <taxon>Lactobacillales</taxon>
        <taxon>Enterococcaceae</taxon>
        <taxon>Enterococcus</taxon>
    </lineage>
</organism>
<dbReference type="Pfam" id="PF00903">
    <property type="entry name" value="Glyoxalase"/>
    <property type="match status" value="1"/>
</dbReference>
<sequence>MLKFTRIHHVAIIVSDLAAAKHFYVDILGLPIIREHYRPEKKDTKLDLQLENCELEIFAVPNPPERPSFPEAAGLRHLAFKTDDITAQVAYLKANGVRCEEIRHDTFTNEKMTFFFDPNGLPLELHE</sequence>
<dbReference type="PROSITE" id="PS51819">
    <property type="entry name" value="VOC"/>
    <property type="match status" value="1"/>
</dbReference>
<dbReference type="STRING" id="44009.RV01_GL000376"/>
<evidence type="ECO:0000313" key="4">
    <source>
        <dbReference type="Proteomes" id="UP000014127"/>
    </source>
</evidence>
<dbReference type="HOGENOM" id="CLU_046006_2_4_9"/>
<dbReference type="PATRIC" id="fig|1139219.3.peg.2133"/>
<dbReference type="InterPro" id="IPR018146">
    <property type="entry name" value="Glyoxalase_1_CS"/>
</dbReference>
<name>S0K3S1_9ENTE</name>
<dbReference type="InterPro" id="IPR029068">
    <property type="entry name" value="Glyas_Bleomycin-R_OHBP_Dase"/>
</dbReference>
<proteinExistence type="predicted"/>
<dbReference type="InterPro" id="IPR004360">
    <property type="entry name" value="Glyas_Fos-R_dOase_dom"/>
</dbReference>
<dbReference type="InterPro" id="IPR037478">
    <property type="entry name" value="YwkD-like_dom"/>
</dbReference>
<dbReference type="RefSeq" id="WP_016173320.1">
    <property type="nucleotide sequence ID" value="NZ_ASWK01000001.1"/>
</dbReference>
<reference evidence="3 4" key="1">
    <citation type="submission" date="2013-03" db="EMBL/GenBank/DDBJ databases">
        <title>The Genome Sequence of Enterococcus dispar ATCC_51266 (Illumina only assembly).</title>
        <authorList>
            <consortium name="The Broad Institute Genomics Platform"/>
            <consortium name="The Broad Institute Genome Sequencing Center for Infectious Disease"/>
            <person name="Earl A."/>
            <person name="Russ C."/>
            <person name="Gilmore M."/>
            <person name="Surin D."/>
            <person name="Walker B."/>
            <person name="Young S."/>
            <person name="Zeng Q."/>
            <person name="Gargeya S."/>
            <person name="Fitzgerald M."/>
            <person name="Haas B."/>
            <person name="Abouelleil A."/>
            <person name="Allen A.W."/>
            <person name="Alvarado L."/>
            <person name="Arachchi H.M."/>
            <person name="Berlin A.M."/>
            <person name="Chapman S.B."/>
            <person name="Gainer-Dewar J."/>
            <person name="Goldberg J."/>
            <person name="Griggs A."/>
            <person name="Gujja S."/>
            <person name="Hansen M."/>
            <person name="Howarth C."/>
            <person name="Imamovic A."/>
            <person name="Ireland A."/>
            <person name="Larimer J."/>
            <person name="McCowan C."/>
            <person name="Murphy C."/>
            <person name="Pearson M."/>
            <person name="Poon T.W."/>
            <person name="Priest M."/>
            <person name="Roberts A."/>
            <person name="Saif S."/>
            <person name="Shea T."/>
            <person name="Sisk P."/>
            <person name="Sykes S."/>
            <person name="Wortman J."/>
            <person name="Nusbaum C."/>
            <person name="Birren B."/>
        </authorList>
    </citation>
    <scope>NUCLEOTIDE SEQUENCE [LARGE SCALE GENOMIC DNA]</scope>
    <source>
        <strain evidence="3 4">ATCC 51266</strain>
    </source>
</reference>
<dbReference type="InterPro" id="IPR037523">
    <property type="entry name" value="VOC_core"/>
</dbReference>
<protein>
    <submittedName>
        <fullName evidence="3">Glyoxalase</fullName>
    </submittedName>
</protein>
<dbReference type="PROSITE" id="PS00934">
    <property type="entry name" value="GLYOXALASE_I_1"/>
    <property type="match status" value="1"/>
</dbReference>
<evidence type="ECO:0000313" key="3">
    <source>
        <dbReference type="EMBL" id="EOT39197.1"/>
    </source>
</evidence>
<dbReference type="eggNOG" id="COG0346">
    <property type="taxonomic scope" value="Bacteria"/>
</dbReference>
<dbReference type="EMBL" id="AHYR01000011">
    <property type="protein sequence ID" value="EOT39197.1"/>
    <property type="molecule type" value="Genomic_DNA"/>
</dbReference>
<comment type="caution">
    <text evidence="3">The sequence shown here is derived from an EMBL/GenBank/DDBJ whole genome shotgun (WGS) entry which is preliminary data.</text>
</comment>
<dbReference type="Gene3D" id="3.10.180.10">
    <property type="entry name" value="2,3-Dihydroxybiphenyl 1,2-Dioxygenase, domain 1"/>
    <property type="match status" value="1"/>
</dbReference>
<dbReference type="CDD" id="cd08352">
    <property type="entry name" value="VOC_Bs_YwkD_like"/>
    <property type="match status" value="1"/>
</dbReference>
<dbReference type="PANTHER" id="PTHR36113">
    <property type="entry name" value="LYASE, PUTATIVE-RELATED-RELATED"/>
    <property type="match status" value="1"/>
</dbReference>
<feature type="domain" description="VOC" evidence="2">
    <location>
        <begin position="6"/>
        <end position="127"/>
    </location>
</feature>
<dbReference type="GO" id="GO:0046872">
    <property type="term" value="F:metal ion binding"/>
    <property type="evidence" value="ECO:0007669"/>
    <property type="project" value="UniProtKB-KW"/>
</dbReference>
<dbReference type="Proteomes" id="UP000014127">
    <property type="component" value="Unassembled WGS sequence"/>
</dbReference>
<accession>S0K3S1</accession>
<evidence type="ECO:0000259" key="2">
    <source>
        <dbReference type="PROSITE" id="PS51819"/>
    </source>
</evidence>
<dbReference type="SUPFAM" id="SSF54593">
    <property type="entry name" value="Glyoxalase/Bleomycin resistance protein/Dihydroxybiphenyl dioxygenase"/>
    <property type="match status" value="1"/>
</dbReference>